<sequence length="111" mass="11928">MEKLTPLTRTLLLKGVHVVPTRHSQSAAAPLHPLIPCAPLVSLTANPSIGPGGSFYRDFAHFCVYAPDLFAADRVLPLLEGVNACFVDAPGWRSTGLSYNAASDRDGPWTR</sequence>
<accession>A0AA37L3H1</accession>
<keyword evidence="2" id="KW-1185">Reference proteome</keyword>
<protein>
    <submittedName>
        <fullName evidence="1">Uncharacterized protein</fullName>
    </submittedName>
</protein>
<proteinExistence type="predicted"/>
<dbReference type="RefSeq" id="XP_049123391.1">
    <property type="nucleotide sequence ID" value="XM_049267434.1"/>
</dbReference>
<gene>
    <name evidence="1" type="ORF">ColSpa_01222</name>
</gene>
<organism evidence="1 2">
    <name type="scientific">Colletotrichum spaethianum</name>
    <dbReference type="NCBI Taxonomy" id="700344"/>
    <lineage>
        <taxon>Eukaryota</taxon>
        <taxon>Fungi</taxon>
        <taxon>Dikarya</taxon>
        <taxon>Ascomycota</taxon>
        <taxon>Pezizomycotina</taxon>
        <taxon>Sordariomycetes</taxon>
        <taxon>Hypocreomycetidae</taxon>
        <taxon>Glomerellales</taxon>
        <taxon>Glomerellaceae</taxon>
        <taxon>Colletotrichum</taxon>
        <taxon>Colletotrichum spaethianum species complex</taxon>
    </lineage>
</organism>
<comment type="caution">
    <text evidence="1">The sequence shown here is derived from an EMBL/GenBank/DDBJ whole genome shotgun (WGS) entry which is preliminary data.</text>
</comment>
<name>A0AA37L3H1_9PEZI</name>
<dbReference type="EMBL" id="BQXU01000002">
    <property type="protein sequence ID" value="GKT41041.1"/>
    <property type="molecule type" value="Genomic_DNA"/>
</dbReference>
<dbReference type="AlphaFoldDB" id="A0AA37L3H1"/>
<evidence type="ECO:0000313" key="1">
    <source>
        <dbReference type="EMBL" id="GKT41041.1"/>
    </source>
</evidence>
<evidence type="ECO:0000313" key="2">
    <source>
        <dbReference type="Proteomes" id="UP001055115"/>
    </source>
</evidence>
<dbReference type="Proteomes" id="UP001055115">
    <property type="component" value="Unassembled WGS sequence"/>
</dbReference>
<dbReference type="GeneID" id="73322024"/>
<reference evidence="1 2" key="1">
    <citation type="submission" date="2022-03" db="EMBL/GenBank/DDBJ databases">
        <title>Genome data of Colletotrichum spp.</title>
        <authorList>
            <person name="Utami Y.D."/>
            <person name="Hiruma K."/>
        </authorList>
    </citation>
    <scope>NUCLEOTIDE SEQUENCE [LARGE SCALE GENOMIC DNA]</scope>
    <source>
        <strain evidence="1 2">MAFF 239500</strain>
    </source>
</reference>